<dbReference type="GO" id="GO:0016740">
    <property type="term" value="F:transferase activity"/>
    <property type="evidence" value="ECO:0007669"/>
    <property type="project" value="UniProtKB-KW"/>
</dbReference>
<proteinExistence type="predicted"/>
<keyword evidence="12" id="KW-1185">Reference proteome</keyword>
<evidence type="ECO:0000256" key="6">
    <source>
        <dbReference type="ARBA" id="ARBA00022723"/>
    </source>
</evidence>
<name>A0A495IJU5_9MICO</name>
<evidence type="ECO:0000256" key="5">
    <source>
        <dbReference type="ARBA" id="ARBA00022679"/>
    </source>
</evidence>
<dbReference type="GO" id="GO:0046872">
    <property type="term" value="F:metal ion binding"/>
    <property type="evidence" value="ECO:0007669"/>
    <property type="project" value="UniProtKB-KW"/>
</dbReference>
<dbReference type="EC" id="2.7.1.180" evidence="2"/>
<protein>
    <recommendedName>
        <fullName evidence="3">FAD:protein FMN transferase</fullName>
        <ecNumber evidence="2">2.7.1.180</ecNumber>
    </recommendedName>
    <alternativeName>
        <fullName evidence="9">Flavin transferase</fullName>
    </alternativeName>
</protein>
<accession>A0A495IJU5</accession>
<evidence type="ECO:0000256" key="10">
    <source>
        <dbReference type="ARBA" id="ARBA00048540"/>
    </source>
</evidence>
<gene>
    <name evidence="11" type="ORF">C8E83_3402</name>
</gene>
<reference evidence="11 12" key="1">
    <citation type="submission" date="2018-10" db="EMBL/GenBank/DDBJ databases">
        <title>Sequencing the genomes of 1000 actinobacteria strains.</title>
        <authorList>
            <person name="Klenk H.-P."/>
        </authorList>
    </citation>
    <scope>NUCLEOTIDE SEQUENCE [LARGE SCALE GENOMIC DNA]</scope>
    <source>
        <strain evidence="11 12">DSM 17894</strain>
    </source>
</reference>
<comment type="catalytic activity">
    <reaction evidence="10">
        <text>L-threonyl-[protein] + FAD = FMN-L-threonyl-[protein] + AMP + H(+)</text>
        <dbReference type="Rhea" id="RHEA:36847"/>
        <dbReference type="Rhea" id="RHEA-COMP:11060"/>
        <dbReference type="Rhea" id="RHEA-COMP:11061"/>
        <dbReference type="ChEBI" id="CHEBI:15378"/>
        <dbReference type="ChEBI" id="CHEBI:30013"/>
        <dbReference type="ChEBI" id="CHEBI:57692"/>
        <dbReference type="ChEBI" id="CHEBI:74257"/>
        <dbReference type="ChEBI" id="CHEBI:456215"/>
        <dbReference type="EC" id="2.7.1.180"/>
    </reaction>
</comment>
<evidence type="ECO:0000313" key="12">
    <source>
        <dbReference type="Proteomes" id="UP000280008"/>
    </source>
</evidence>
<evidence type="ECO:0000256" key="9">
    <source>
        <dbReference type="ARBA" id="ARBA00031306"/>
    </source>
</evidence>
<keyword evidence="7" id="KW-0274">FAD</keyword>
<comment type="caution">
    <text evidence="11">The sequence shown here is derived from an EMBL/GenBank/DDBJ whole genome shotgun (WGS) entry which is preliminary data.</text>
</comment>
<evidence type="ECO:0000256" key="2">
    <source>
        <dbReference type="ARBA" id="ARBA00011955"/>
    </source>
</evidence>
<evidence type="ECO:0000256" key="4">
    <source>
        <dbReference type="ARBA" id="ARBA00022630"/>
    </source>
</evidence>
<keyword evidence="5" id="KW-0808">Transferase</keyword>
<sequence length="323" mass="35009">MNTTAMTREAVVDWPLWSTTARIVVTDAMALPRARQIADRILLDVEMACSRFRPDSEVSRIAGRAADGVEVSDMLAALVERALLAARDTQGDVDPTLGGVLDALGYDREVRLLPHPQHGDEASYSVSVAMPRDPGWKRVSLVGRTLFVPDDLRLDLGATAKAIAADLCARAISDELHVGALVALGGDISTAGPSRDARGWTITVQDLPGDPATTITLADGFAVATSSTQKRRWVHDGRQLQHILDPRLGFPSPPVWRSVTVAAHNCYRANVLTTSAIVRGRRALEWLARGDEPARLVDTHGNVVHLNGWPEEPAPEIEWRHAG</sequence>
<evidence type="ECO:0000313" key="11">
    <source>
        <dbReference type="EMBL" id="RKR76237.1"/>
    </source>
</evidence>
<evidence type="ECO:0000256" key="7">
    <source>
        <dbReference type="ARBA" id="ARBA00022827"/>
    </source>
</evidence>
<dbReference type="Proteomes" id="UP000280008">
    <property type="component" value="Unassembled WGS sequence"/>
</dbReference>
<organism evidence="11 12">
    <name type="scientific">Frondihabitans australicus</name>
    <dbReference type="NCBI Taxonomy" id="386892"/>
    <lineage>
        <taxon>Bacteria</taxon>
        <taxon>Bacillati</taxon>
        <taxon>Actinomycetota</taxon>
        <taxon>Actinomycetes</taxon>
        <taxon>Micrococcales</taxon>
        <taxon>Microbacteriaceae</taxon>
        <taxon>Frondihabitans</taxon>
    </lineage>
</organism>
<dbReference type="AlphaFoldDB" id="A0A495IJU5"/>
<dbReference type="SUPFAM" id="SSF143631">
    <property type="entry name" value="ApbE-like"/>
    <property type="match status" value="1"/>
</dbReference>
<keyword evidence="11" id="KW-0449">Lipoprotein</keyword>
<keyword evidence="6" id="KW-0479">Metal-binding</keyword>
<dbReference type="PANTHER" id="PTHR30040">
    <property type="entry name" value="THIAMINE BIOSYNTHESIS LIPOPROTEIN APBE"/>
    <property type="match status" value="1"/>
</dbReference>
<dbReference type="InterPro" id="IPR024932">
    <property type="entry name" value="ApbE"/>
</dbReference>
<dbReference type="Pfam" id="PF02424">
    <property type="entry name" value="ApbE"/>
    <property type="match status" value="1"/>
</dbReference>
<dbReference type="InterPro" id="IPR003374">
    <property type="entry name" value="ApbE-like_sf"/>
</dbReference>
<keyword evidence="4" id="KW-0285">Flavoprotein</keyword>
<evidence type="ECO:0000256" key="1">
    <source>
        <dbReference type="ARBA" id="ARBA00001946"/>
    </source>
</evidence>
<keyword evidence="8" id="KW-0460">Magnesium</keyword>
<dbReference type="Gene3D" id="3.10.520.10">
    <property type="entry name" value="ApbE-like domains"/>
    <property type="match status" value="1"/>
</dbReference>
<evidence type="ECO:0000256" key="3">
    <source>
        <dbReference type="ARBA" id="ARBA00016337"/>
    </source>
</evidence>
<dbReference type="EMBL" id="RBKS01000001">
    <property type="protein sequence ID" value="RKR76237.1"/>
    <property type="molecule type" value="Genomic_DNA"/>
</dbReference>
<dbReference type="PANTHER" id="PTHR30040:SF2">
    <property type="entry name" value="FAD:PROTEIN FMN TRANSFERASE"/>
    <property type="match status" value="1"/>
</dbReference>
<comment type="cofactor">
    <cofactor evidence="1">
        <name>Mg(2+)</name>
        <dbReference type="ChEBI" id="CHEBI:18420"/>
    </cofactor>
</comment>
<dbReference type="RefSeq" id="WP_211331717.1">
    <property type="nucleotide sequence ID" value="NZ_RBKS01000001.1"/>
</dbReference>
<evidence type="ECO:0000256" key="8">
    <source>
        <dbReference type="ARBA" id="ARBA00022842"/>
    </source>
</evidence>